<dbReference type="EMBL" id="KF117756">
    <property type="protein sequence ID" value="AIA85014.1"/>
    <property type="molecule type" value="Genomic_DNA"/>
</dbReference>
<proteinExistence type="predicted"/>
<protein>
    <submittedName>
        <fullName evidence="1">CAZy families GT35 protein</fullName>
    </submittedName>
</protein>
<dbReference type="AlphaFoldDB" id="A0A060BPZ7"/>
<accession>A0A060BPZ7</accession>
<sequence length="70" mass="7186">MVHGRAGDGDQITEVTRQGLALESVAEGVGVYSGTVALERPGSFGYTVRVTPHHALLATPAELGLIAVAD</sequence>
<name>A0A060BPZ7_9MICO</name>
<reference evidence="1" key="1">
    <citation type="journal article" date="2013" name="Environ. Microbiol.">
        <title>Seasonally variable intestinal metagenomes of the red palm weevil (Rhynchophorus ferrugineus).</title>
        <authorList>
            <person name="Jia S."/>
            <person name="Zhang X."/>
            <person name="Zhang G."/>
            <person name="Yin A."/>
            <person name="Zhang S."/>
            <person name="Li F."/>
            <person name="Wang L."/>
            <person name="Zhao D."/>
            <person name="Yun Q."/>
            <person name="Tala"/>
            <person name="Wang J."/>
            <person name="Sun G."/>
            <person name="Baabdullah M."/>
            <person name="Yu X."/>
            <person name="Hu S."/>
            <person name="Al-Mssallem I.S."/>
            <person name="Yu J."/>
        </authorList>
    </citation>
    <scope>NUCLEOTIDE SEQUENCE</scope>
</reference>
<organism evidence="1">
    <name type="scientific">uncultured Clavibacter sp</name>
    <dbReference type="NCBI Taxonomy" id="378178"/>
    <lineage>
        <taxon>Bacteria</taxon>
        <taxon>Bacillati</taxon>
        <taxon>Actinomycetota</taxon>
        <taxon>Actinomycetes</taxon>
        <taxon>Micrococcales</taxon>
        <taxon>Microbacteriaceae</taxon>
        <taxon>Clavibacter</taxon>
        <taxon>environmental samples</taxon>
    </lineage>
</organism>
<evidence type="ECO:0000313" key="1">
    <source>
        <dbReference type="EMBL" id="AIA85014.1"/>
    </source>
</evidence>